<dbReference type="EC" id="1.-.-.-" evidence="3"/>
<comment type="similarity">
    <text evidence="1">Belongs to the flavin-dependent halogenase family. Bacterial tryptophan halogenase subfamily.</text>
</comment>
<dbReference type="Gene3D" id="3.50.50.60">
    <property type="entry name" value="FAD/NAD(P)-binding domain"/>
    <property type="match status" value="2"/>
</dbReference>
<keyword evidence="4" id="KW-1185">Reference proteome</keyword>
<feature type="domain" description="FAD/NAD(P)-binding" evidence="2">
    <location>
        <begin position="3"/>
        <end position="41"/>
    </location>
</feature>
<dbReference type="SUPFAM" id="SSF51905">
    <property type="entry name" value="FAD/NAD(P)-binding domain"/>
    <property type="match status" value="1"/>
</dbReference>
<dbReference type="Pfam" id="PF07992">
    <property type="entry name" value="Pyr_redox_2"/>
    <property type="match status" value="1"/>
</dbReference>
<proteinExistence type="inferred from homology"/>
<dbReference type="InterPro" id="IPR023753">
    <property type="entry name" value="FAD/NAD-binding_dom"/>
</dbReference>
<dbReference type="GO" id="GO:0016491">
    <property type="term" value="F:oxidoreductase activity"/>
    <property type="evidence" value="ECO:0007669"/>
    <property type="project" value="UniProtKB-KW"/>
</dbReference>
<protein>
    <submittedName>
        <fullName evidence="3">NAD(P)/FAD-dependent oxidoreductase</fullName>
        <ecNumber evidence="3">1.-.-.-</ecNumber>
    </submittedName>
</protein>
<evidence type="ECO:0000256" key="1">
    <source>
        <dbReference type="ARBA" id="ARBA00038396"/>
    </source>
</evidence>
<dbReference type="Proteomes" id="UP001595764">
    <property type="component" value="Unassembled WGS sequence"/>
</dbReference>
<dbReference type="PRINTS" id="PR00420">
    <property type="entry name" value="RNGMNOXGNASE"/>
</dbReference>
<organism evidence="3 4">
    <name type="scientific">Amycolatopsis halotolerans</name>
    <dbReference type="NCBI Taxonomy" id="330083"/>
    <lineage>
        <taxon>Bacteria</taxon>
        <taxon>Bacillati</taxon>
        <taxon>Actinomycetota</taxon>
        <taxon>Actinomycetes</taxon>
        <taxon>Pseudonocardiales</taxon>
        <taxon>Pseudonocardiaceae</taxon>
        <taxon>Amycolatopsis</taxon>
    </lineage>
</organism>
<dbReference type="Pfam" id="PF04820">
    <property type="entry name" value="Trp_halogenase"/>
    <property type="match status" value="1"/>
</dbReference>
<dbReference type="PANTHER" id="PTHR43747">
    <property type="entry name" value="FAD-BINDING PROTEIN"/>
    <property type="match status" value="1"/>
</dbReference>
<keyword evidence="3" id="KW-0560">Oxidoreductase</keyword>
<evidence type="ECO:0000259" key="2">
    <source>
        <dbReference type="Pfam" id="PF07992"/>
    </source>
</evidence>
<sequence>MPRVAVLGAGPAGTSAAIALRRAGCEVVVVDPAGPSCAGGAAGLDTPHPLSLSAGSLGAAGESVPPSISGALARLGLGTADLDRDHLRSLGTASAWGAPDLEYRDYLLDGLGPGWHLDRTRFDRTLRAAAVAAGAVLVQDRWSSASRTAKGWSLTCLGTRLTADVVVDATGRRAAFGTAQGARRCFADRLIGVAATVPDPAARRHVVLEAAENGWWYASPQPGGRLTLALLSDADLVRREGWARPMGWLAALRATRHLDVPRDEPSLIVRDARSHLLTPSAGRGWLAAGDAAMALDPLSSAGVTLAIESGLAAADLIATGQVDSARHRQQLRCRFDAYLRQRREVYRAEQRWEGPFWTRRREGVTEARHLVAR</sequence>
<dbReference type="InterPro" id="IPR006905">
    <property type="entry name" value="Flavin_halogenase"/>
</dbReference>
<reference evidence="4" key="1">
    <citation type="journal article" date="2019" name="Int. J. Syst. Evol. Microbiol.">
        <title>The Global Catalogue of Microorganisms (GCM) 10K type strain sequencing project: providing services to taxonomists for standard genome sequencing and annotation.</title>
        <authorList>
            <consortium name="The Broad Institute Genomics Platform"/>
            <consortium name="The Broad Institute Genome Sequencing Center for Infectious Disease"/>
            <person name="Wu L."/>
            <person name="Ma J."/>
        </authorList>
    </citation>
    <scope>NUCLEOTIDE SEQUENCE [LARGE SCALE GENOMIC DNA]</scope>
    <source>
        <strain evidence="4">CGMCC 4.7682</strain>
    </source>
</reference>
<dbReference type="Gene3D" id="3.30.9.100">
    <property type="match status" value="1"/>
</dbReference>
<accession>A0ABV7QWY1</accession>
<dbReference type="RefSeq" id="WP_377874860.1">
    <property type="nucleotide sequence ID" value="NZ_JBHMAY010000077.1"/>
</dbReference>
<comment type="caution">
    <text evidence="3">The sequence shown here is derived from an EMBL/GenBank/DDBJ whole genome shotgun (WGS) entry which is preliminary data.</text>
</comment>
<evidence type="ECO:0000313" key="4">
    <source>
        <dbReference type="Proteomes" id="UP001595764"/>
    </source>
</evidence>
<name>A0ABV7QWY1_9PSEU</name>
<evidence type="ECO:0000313" key="3">
    <source>
        <dbReference type="EMBL" id="MFC3516964.1"/>
    </source>
</evidence>
<dbReference type="PANTHER" id="PTHR43747:SF1">
    <property type="entry name" value="SLR1998 PROTEIN"/>
    <property type="match status" value="1"/>
</dbReference>
<dbReference type="EMBL" id="JBHRWI010000071">
    <property type="protein sequence ID" value="MFC3516964.1"/>
    <property type="molecule type" value="Genomic_DNA"/>
</dbReference>
<dbReference type="InterPro" id="IPR050816">
    <property type="entry name" value="Flavin-dep_Halogenase_NPB"/>
</dbReference>
<dbReference type="InterPro" id="IPR036188">
    <property type="entry name" value="FAD/NAD-bd_sf"/>
</dbReference>
<gene>
    <name evidence="3" type="ORF">ACFORO_42860</name>
</gene>